<keyword evidence="5" id="KW-0812">Transmembrane</keyword>
<evidence type="ECO:0000313" key="6">
    <source>
        <dbReference type="EMBL" id="MFC4638428.1"/>
    </source>
</evidence>
<comment type="caution">
    <text evidence="6">The sequence shown here is derived from an EMBL/GenBank/DDBJ whole genome shotgun (WGS) entry which is preliminary data.</text>
</comment>
<organism evidence="6 7">
    <name type="scientific">Deinococcus hohokamensis</name>
    <dbReference type="NCBI Taxonomy" id="309883"/>
    <lineage>
        <taxon>Bacteria</taxon>
        <taxon>Thermotogati</taxon>
        <taxon>Deinococcota</taxon>
        <taxon>Deinococci</taxon>
        <taxon>Deinococcales</taxon>
        <taxon>Deinococcaceae</taxon>
        <taxon>Deinococcus</taxon>
    </lineage>
</organism>
<name>A0ABV9I877_9DEIO</name>
<proteinExistence type="predicted"/>
<sequence>MSRQQEGFTLLEILVVLAILGIVFGLVLSSMLGFIRSNQLRDAATQVQGDLEQARSSTLRYNRPAQFRVTSASTYELLINGQRSSRTVPNAVTLAPLNTTVDYTAPYSVMSSASQSIVLTLGSKTRRVRTVGVTGKAVVDAS</sequence>
<dbReference type="InterPro" id="IPR012902">
    <property type="entry name" value="N_methyl_site"/>
</dbReference>
<feature type="transmembrane region" description="Helical" evidence="5">
    <location>
        <begin position="13"/>
        <end position="35"/>
    </location>
</feature>
<keyword evidence="7" id="KW-1185">Reference proteome</keyword>
<dbReference type="InterPro" id="IPR045584">
    <property type="entry name" value="Pilin-like"/>
</dbReference>
<evidence type="ECO:0000256" key="5">
    <source>
        <dbReference type="SAM" id="Phobius"/>
    </source>
</evidence>
<dbReference type="SUPFAM" id="SSF54523">
    <property type="entry name" value="Pili subunits"/>
    <property type="match status" value="1"/>
</dbReference>
<evidence type="ECO:0000313" key="7">
    <source>
        <dbReference type="Proteomes" id="UP001595952"/>
    </source>
</evidence>
<dbReference type="Pfam" id="PF07963">
    <property type="entry name" value="N_methyl"/>
    <property type="match status" value="1"/>
</dbReference>
<dbReference type="PROSITE" id="PS00409">
    <property type="entry name" value="PROKAR_NTER_METHYL"/>
    <property type="match status" value="1"/>
</dbReference>
<dbReference type="Gene3D" id="3.30.700.10">
    <property type="entry name" value="Glycoprotein, Type 4 Pilin"/>
    <property type="match status" value="1"/>
</dbReference>
<reference evidence="7" key="1">
    <citation type="journal article" date="2019" name="Int. J. Syst. Evol. Microbiol.">
        <title>The Global Catalogue of Microorganisms (GCM) 10K type strain sequencing project: providing services to taxonomists for standard genome sequencing and annotation.</title>
        <authorList>
            <consortium name="The Broad Institute Genomics Platform"/>
            <consortium name="The Broad Institute Genome Sequencing Center for Infectious Disease"/>
            <person name="Wu L."/>
            <person name="Ma J."/>
        </authorList>
    </citation>
    <scope>NUCLEOTIDE SEQUENCE [LARGE SCALE GENOMIC DNA]</scope>
    <source>
        <strain evidence="7">CCUG 55995</strain>
    </source>
</reference>
<keyword evidence="5" id="KW-1133">Transmembrane helix</keyword>
<evidence type="ECO:0000256" key="1">
    <source>
        <dbReference type="ARBA" id="ARBA00004203"/>
    </source>
</evidence>
<dbReference type="Proteomes" id="UP001595952">
    <property type="component" value="Unassembled WGS sequence"/>
</dbReference>
<dbReference type="RefSeq" id="WP_380061432.1">
    <property type="nucleotide sequence ID" value="NZ_JBHSEI010000005.1"/>
</dbReference>
<keyword evidence="4" id="KW-0998">Cell outer membrane</keyword>
<evidence type="ECO:0000256" key="2">
    <source>
        <dbReference type="ARBA" id="ARBA00004418"/>
    </source>
</evidence>
<gene>
    <name evidence="6" type="ORF">ACFO0D_08720</name>
</gene>
<keyword evidence="5" id="KW-0472">Membrane</keyword>
<comment type="subcellular location">
    <subcellularLocation>
        <location evidence="1">Cell outer membrane</location>
        <topology evidence="1">Single-pass membrane protein</topology>
    </subcellularLocation>
    <subcellularLocation>
        <location evidence="2">Periplasm</location>
    </subcellularLocation>
</comment>
<dbReference type="EMBL" id="JBHSEI010000005">
    <property type="protein sequence ID" value="MFC4638428.1"/>
    <property type="molecule type" value="Genomic_DNA"/>
</dbReference>
<evidence type="ECO:0000256" key="3">
    <source>
        <dbReference type="ARBA" id="ARBA00022764"/>
    </source>
</evidence>
<dbReference type="NCBIfam" id="TIGR02532">
    <property type="entry name" value="IV_pilin_GFxxxE"/>
    <property type="match status" value="1"/>
</dbReference>
<evidence type="ECO:0000256" key="4">
    <source>
        <dbReference type="ARBA" id="ARBA00023237"/>
    </source>
</evidence>
<protein>
    <submittedName>
        <fullName evidence="6">Tfp pilus assembly protein FimT/FimU</fullName>
    </submittedName>
</protein>
<accession>A0ABV9I877</accession>
<keyword evidence="3" id="KW-0574">Periplasm</keyword>